<evidence type="ECO:0000256" key="1">
    <source>
        <dbReference type="ARBA" id="ARBA00023015"/>
    </source>
</evidence>
<dbReference type="PROSITE" id="PS51078">
    <property type="entry name" value="ICLR_ED"/>
    <property type="match status" value="1"/>
</dbReference>
<dbReference type="PANTHER" id="PTHR30136">
    <property type="entry name" value="HELIX-TURN-HELIX TRANSCRIPTIONAL REGULATOR, ICLR FAMILY"/>
    <property type="match status" value="1"/>
</dbReference>
<dbReference type="GO" id="GO:0003677">
    <property type="term" value="F:DNA binding"/>
    <property type="evidence" value="ECO:0007669"/>
    <property type="project" value="UniProtKB-KW"/>
</dbReference>
<keyword evidence="7" id="KW-1185">Reference proteome</keyword>
<dbReference type="PANTHER" id="PTHR30136:SF35">
    <property type="entry name" value="HTH-TYPE TRANSCRIPTIONAL REGULATOR RV1719"/>
    <property type="match status" value="1"/>
</dbReference>
<dbReference type="Pfam" id="PF01614">
    <property type="entry name" value="IclR_C"/>
    <property type="match status" value="1"/>
</dbReference>
<dbReference type="GO" id="GO:0003700">
    <property type="term" value="F:DNA-binding transcription factor activity"/>
    <property type="evidence" value="ECO:0007669"/>
    <property type="project" value="TreeGrafter"/>
</dbReference>
<dbReference type="InterPro" id="IPR036390">
    <property type="entry name" value="WH_DNA-bd_sf"/>
</dbReference>
<feature type="domain" description="IclR-ED" evidence="5">
    <location>
        <begin position="64"/>
        <end position="246"/>
    </location>
</feature>
<gene>
    <name evidence="6" type="ORF">I2H38_17835</name>
</gene>
<evidence type="ECO:0000313" key="7">
    <source>
        <dbReference type="Proteomes" id="UP000599312"/>
    </source>
</evidence>
<evidence type="ECO:0000259" key="4">
    <source>
        <dbReference type="PROSITE" id="PS51077"/>
    </source>
</evidence>
<dbReference type="Gene3D" id="1.10.10.10">
    <property type="entry name" value="Winged helix-like DNA-binding domain superfamily/Winged helix DNA-binding domain"/>
    <property type="match status" value="1"/>
</dbReference>
<dbReference type="GO" id="GO:0045892">
    <property type="term" value="P:negative regulation of DNA-templated transcription"/>
    <property type="evidence" value="ECO:0007669"/>
    <property type="project" value="TreeGrafter"/>
</dbReference>
<evidence type="ECO:0000256" key="2">
    <source>
        <dbReference type="ARBA" id="ARBA00023125"/>
    </source>
</evidence>
<evidence type="ECO:0000256" key="3">
    <source>
        <dbReference type="ARBA" id="ARBA00023163"/>
    </source>
</evidence>
<name>A0A931FS50_9HYPH</name>
<keyword evidence="2" id="KW-0238">DNA-binding</keyword>
<dbReference type="SUPFAM" id="SSF46785">
    <property type="entry name" value="Winged helix' DNA-binding domain"/>
    <property type="match status" value="1"/>
</dbReference>
<protein>
    <submittedName>
        <fullName evidence="6">IclR family transcriptional regulator</fullName>
    </submittedName>
</protein>
<dbReference type="InterPro" id="IPR014757">
    <property type="entry name" value="Tscrpt_reg_IclR_C"/>
</dbReference>
<dbReference type="RefSeq" id="WP_196273233.1">
    <property type="nucleotide sequence ID" value="NZ_JADQDO010000011.1"/>
</dbReference>
<keyword evidence="1" id="KW-0805">Transcription regulation</keyword>
<reference evidence="6" key="1">
    <citation type="submission" date="2020-11" db="EMBL/GenBank/DDBJ databases">
        <authorList>
            <person name="Kim M.K."/>
        </authorList>
    </citation>
    <scope>NUCLEOTIDE SEQUENCE</scope>
    <source>
        <strain evidence="6">BT350</strain>
    </source>
</reference>
<dbReference type="InterPro" id="IPR036388">
    <property type="entry name" value="WH-like_DNA-bd_sf"/>
</dbReference>
<dbReference type="InterPro" id="IPR050707">
    <property type="entry name" value="HTH_MetabolicPath_Reg"/>
</dbReference>
<evidence type="ECO:0000259" key="5">
    <source>
        <dbReference type="PROSITE" id="PS51078"/>
    </source>
</evidence>
<dbReference type="Proteomes" id="UP000599312">
    <property type="component" value="Unassembled WGS sequence"/>
</dbReference>
<dbReference type="InterPro" id="IPR029016">
    <property type="entry name" value="GAF-like_dom_sf"/>
</dbReference>
<organism evidence="6 7">
    <name type="scientific">Microvirga alba</name>
    <dbReference type="NCBI Taxonomy" id="2791025"/>
    <lineage>
        <taxon>Bacteria</taxon>
        <taxon>Pseudomonadati</taxon>
        <taxon>Pseudomonadota</taxon>
        <taxon>Alphaproteobacteria</taxon>
        <taxon>Hyphomicrobiales</taxon>
        <taxon>Methylobacteriaceae</taxon>
        <taxon>Microvirga</taxon>
    </lineage>
</organism>
<dbReference type="InterPro" id="IPR005471">
    <property type="entry name" value="Tscrpt_reg_IclR_N"/>
</dbReference>
<comment type="caution">
    <text evidence="6">The sequence shown here is derived from an EMBL/GenBank/DDBJ whole genome shotgun (WGS) entry which is preliminary data.</text>
</comment>
<keyword evidence="3" id="KW-0804">Transcription</keyword>
<evidence type="ECO:0000313" key="6">
    <source>
        <dbReference type="EMBL" id="MBF9235238.1"/>
    </source>
</evidence>
<dbReference type="SUPFAM" id="SSF55781">
    <property type="entry name" value="GAF domain-like"/>
    <property type="match status" value="1"/>
</dbReference>
<dbReference type="Pfam" id="PF09339">
    <property type="entry name" value="HTH_IclR"/>
    <property type="match status" value="1"/>
</dbReference>
<dbReference type="PROSITE" id="PS51077">
    <property type="entry name" value="HTH_ICLR"/>
    <property type="match status" value="1"/>
</dbReference>
<dbReference type="SMART" id="SM00346">
    <property type="entry name" value="HTH_ICLR"/>
    <property type="match status" value="1"/>
</dbReference>
<dbReference type="AlphaFoldDB" id="A0A931FS50"/>
<proteinExistence type="predicted"/>
<dbReference type="EMBL" id="JADQDO010000011">
    <property type="protein sequence ID" value="MBF9235238.1"/>
    <property type="molecule type" value="Genomic_DNA"/>
</dbReference>
<feature type="domain" description="HTH iclR-type" evidence="4">
    <location>
        <begin position="1"/>
        <end position="63"/>
    </location>
</feature>
<sequence length="255" mass="27277">MTTLASVAAVLRCFSEERTELTVTDVAALLPAPKSTVSRLLRAMRDTGFIESVGETKRYRPGVMLFEAGHIYRHASTLVERADEVVKAVSAQVGHSGYVSVRDGLDVVGLTYHAGSHVLRVATPIGRRLAAFASATGRTLLARLSDEEVRRLYPTLPTPPSPNAPQTVEELLVRLSQVRREGFAESNDEANRGVAAIAVAVGDPETREAVSLCVTFPAATITPGERNAILQGLLAGAKRISAILGDGRNHNTKTN</sequence>
<accession>A0A931FS50</accession>
<dbReference type="Gene3D" id="3.30.450.40">
    <property type="match status" value="1"/>
</dbReference>